<evidence type="ECO:0000313" key="3">
    <source>
        <dbReference type="EMBL" id="PCJ42669.1"/>
    </source>
</evidence>
<feature type="chain" id="PRO_5012765974" description="Peptidase S1 domain-containing protein" evidence="1">
    <location>
        <begin position="30"/>
        <end position="273"/>
    </location>
</feature>
<dbReference type="InterPro" id="IPR051333">
    <property type="entry name" value="CLIP_Serine_Protease"/>
</dbReference>
<dbReference type="PRINTS" id="PR00722">
    <property type="entry name" value="CHYMOTRYPSIN"/>
</dbReference>
<dbReference type="InterPro" id="IPR001254">
    <property type="entry name" value="Trypsin_dom"/>
</dbReference>
<dbReference type="SUPFAM" id="SSF50494">
    <property type="entry name" value="Trypsin-like serine proteases"/>
    <property type="match status" value="1"/>
</dbReference>
<protein>
    <recommendedName>
        <fullName evidence="2">Peptidase S1 domain-containing protein</fullName>
    </recommendedName>
</protein>
<dbReference type="InterPro" id="IPR043504">
    <property type="entry name" value="Peptidase_S1_PA_chymotrypsin"/>
</dbReference>
<feature type="signal peptide" evidence="1">
    <location>
        <begin position="1"/>
        <end position="29"/>
    </location>
</feature>
<evidence type="ECO:0000256" key="1">
    <source>
        <dbReference type="SAM" id="SignalP"/>
    </source>
</evidence>
<name>A0A2A5CFM9_9GAMM</name>
<dbReference type="PROSITE" id="PS50240">
    <property type="entry name" value="TRYPSIN_DOM"/>
    <property type="match status" value="1"/>
</dbReference>
<dbReference type="Pfam" id="PF00089">
    <property type="entry name" value="Trypsin"/>
    <property type="match status" value="1"/>
</dbReference>
<dbReference type="EMBL" id="NVWI01000002">
    <property type="protein sequence ID" value="PCJ42669.1"/>
    <property type="molecule type" value="Genomic_DNA"/>
</dbReference>
<dbReference type="GO" id="GO:0004252">
    <property type="term" value="F:serine-type endopeptidase activity"/>
    <property type="evidence" value="ECO:0007669"/>
    <property type="project" value="InterPro"/>
</dbReference>
<feature type="domain" description="Peptidase S1" evidence="2">
    <location>
        <begin position="21"/>
        <end position="270"/>
    </location>
</feature>
<dbReference type="PROSITE" id="PS00134">
    <property type="entry name" value="TRYPSIN_HIS"/>
    <property type="match status" value="1"/>
</dbReference>
<dbReference type="InterPro" id="IPR001314">
    <property type="entry name" value="Peptidase_S1A"/>
</dbReference>
<dbReference type="InterPro" id="IPR018114">
    <property type="entry name" value="TRYPSIN_HIS"/>
</dbReference>
<accession>A0A2A5CFM9</accession>
<proteinExistence type="predicted"/>
<dbReference type="Gene3D" id="2.40.10.10">
    <property type="entry name" value="Trypsin-like serine proteases"/>
    <property type="match status" value="1"/>
</dbReference>
<evidence type="ECO:0000313" key="4">
    <source>
        <dbReference type="Proteomes" id="UP000228987"/>
    </source>
</evidence>
<keyword evidence="1" id="KW-0732">Signal</keyword>
<dbReference type="GO" id="GO:0006508">
    <property type="term" value="P:proteolysis"/>
    <property type="evidence" value="ECO:0007669"/>
    <property type="project" value="InterPro"/>
</dbReference>
<dbReference type="PANTHER" id="PTHR24260:SF132">
    <property type="entry name" value="PEPTIDASE S1 DOMAIN-CONTAINING PROTEIN"/>
    <property type="match status" value="1"/>
</dbReference>
<dbReference type="AlphaFoldDB" id="A0A2A5CFM9"/>
<gene>
    <name evidence="3" type="ORF">COA71_03960</name>
</gene>
<dbReference type="SMART" id="SM00020">
    <property type="entry name" value="Tryp_SPc"/>
    <property type="match status" value="1"/>
</dbReference>
<organism evidence="3 4">
    <name type="scientific">SAR86 cluster bacterium</name>
    <dbReference type="NCBI Taxonomy" id="2030880"/>
    <lineage>
        <taxon>Bacteria</taxon>
        <taxon>Pseudomonadati</taxon>
        <taxon>Pseudomonadota</taxon>
        <taxon>Gammaproteobacteria</taxon>
        <taxon>SAR86 cluster</taxon>
    </lineage>
</organism>
<reference evidence="4" key="1">
    <citation type="submission" date="2017-08" db="EMBL/GenBank/DDBJ databases">
        <title>A dynamic microbial community with high functional redundancy inhabits the cold, oxic subseafloor aquifer.</title>
        <authorList>
            <person name="Tully B.J."/>
            <person name="Wheat C.G."/>
            <person name="Glazer B.T."/>
            <person name="Huber J.A."/>
        </authorList>
    </citation>
    <scope>NUCLEOTIDE SEQUENCE [LARGE SCALE GENOMIC DNA]</scope>
</reference>
<dbReference type="Proteomes" id="UP000228987">
    <property type="component" value="Unassembled WGS sequence"/>
</dbReference>
<comment type="caution">
    <text evidence="3">The sequence shown here is derived from an EMBL/GenBank/DDBJ whole genome shotgun (WGS) entry which is preliminary data.</text>
</comment>
<dbReference type="InterPro" id="IPR009003">
    <property type="entry name" value="Peptidase_S1_PA"/>
</dbReference>
<evidence type="ECO:0000259" key="2">
    <source>
        <dbReference type="PROSITE" id="PS50240"/>
    </source>
</evidence>
<dbReference type="PANTHER" id="PTHR24260">
    <property type="match status" value="1"/>
</dbReference>
<sequence>MKTVSAPKLTICLFAFLLSALLGLSQAQAIIIRHDQLDSRYVVYAQQYPQLFYLHTRFNNKICVATLISEQWAITAGHCTEETPLGEMVNNGEDYPVRLDGEDYIVTELVVHPSYKHAQQIEAVDLALIKLDRPVVGINPIHLYQRRDEIDKVVSLVGWGFTGRGTRGGTTNDGKLRRAQNAVMNAGKWLEFVFDDPRDINSAALQLEGVPGLGDSGGPALLETSEGTMLMGVALGEIDNPNAAQQGGYGSISLYERVSTHYAWVLQVIEEDR</sequence>